<dbReference type="PANTHER" id="PTHR43731">
    <property type="entry name" value="RHOMBOID PROTEASE"/>
    <property type="match status" value="1"/>
</dbReference>
<evidence type="ECO:0000313" key="8">
    <source>
        <dbReference type="Proteomes" id="UP001155546"/>
    </source>
</evidence>
<feature type="transmembrane region" description="Helical" evidence="5">
    <location>
        <begin position="120"/>
        <end position="139"/>
    </location>
</feature>
<dbReference type="Pfam" id="PF01694">
    <property type="entry name" value="Rhomboid"/>
    <property type="match status" value="1"/>
</dbReference>
<feature type="transmembrane region" description="Helical" evidence="5">
    <location>
        <begin position="12"/>
        <end position="36"/>
    </location>
</feature>
<evidence type="ECO:0000256" key="3">
    <source>
        <dbReference type="ARBA" id="ARBA00022989"/>
    </source>
</evidence>
<dbReference type="Proteomes" id="UP001155546">
    <property type="component" value="Unassembled WGS sequence"/>
</dbReference>
<keyword evidence="4 5" id="KW-0472">Membrane</keyword>
<dbReference type="RefSeq" id="WP_261299346.1">
    <property type="nucleotide sequence ID" value="NZ_JAMTCD010000021.1"/>
</dbReference>
<dbReference type="Gene3D" id="1.20.1540.10">
    <property type="entry name" value="Rhomboid-like"/>
    <property type="match status" value="1"/>
</dbReference>
<dbReference type="InterPro" id="IPR050925">
    <property type="entry name" value="Rhomboid_protease_S54"/>
</dbReference>
<feature type="transmembrane region" description="Helical" evidence="5">
    <location>
        <begin position="146"/>
        <end position="163"/>
    </location>
</feature>
<evidence type="ECO:0000259" key="6">
    <source>
        <dbReference type="Pfam" id="PF01694"/>
    </source>
</evidence>
<evidence type="ECO:0000256" key="5">
    <source>
        <dbReference type="SAM" id="Phobius"/>
    </source>
</evidence>
<dbReference type="GO" id="GO:0004252">
    <property type="term" value="F:serine-type endopeptidase activity"/>
    <property type="evidence" value="ECO:0007669"/>
    <property type="project" value="InterPro"/>
</dbReference>
<name>A0A9X2WP72_9GAMM</name>
<gene>
    <name evidence="7" type="primary">rrtA</name>
    <name evidence="7" type="ORF">NE535_14545</name>
</gene>
<dbReference type="EMBL" id="JAMTCD010000021">
    <property type="protein sequence ID" value="MCT7942997.1"/>
    <property type="molecule type" value="Genomic_DNA"/>
</dbReference>
<keyword evidence="3 5" id="KW-1133">Transmembrane helix</keyword>
<feature type="transmembrane region" description="Helical" evidence="5">
    <location>
        <begin position="66"/>
        <end position="83"/>
    </location>
</feature>
<evidence type="ECO:0000256" key="1">
    <source>
        <dbReference type="ARBA" id="ARBA00004141"/>
    </source>
</evidence>
<evidence type="ECO:0000256" key="4">
    <source>
        <dbReference type="ARBA" id="ARBA00023136"/>
    </source>
</evidence>
<accession>A0A9X2WP72</accession>
<evidence type="ECO:0000256" key="2">
    <source>
        <dbReference type="ARBA" id="ARBA00022692"/>
    </source>
</evidence>
<dbReference type="InterPro" id="IPR035952">
    <property type="entry name" value="Rhomboid-like_sf"/>
</dbReference>
<organism evidence="7 8">
    <name type="scientific">Shewanella holmiensis</name>
    <dbReference type="NCBI Taxonomy" id="2952222"/>
    <lineage>
        <taxon>Bacteria</taxon>
        <taxon>Pseudomonadati</taxon>
        <taxon>Pseudomonadota</taxon>
        <taxon>Gammaproteobacteria</taxon>
        <taxon>Alteromonadales</taxon>
        <taxon>Shewanellaceae</taxon>
        <taxon>Shewanella</taxon>
    </lineage>
</organism>
<feature type="transmembrane region" description="Helical" evidence="5">
    <location>
        <begin position="95"/>
        <end position="114"/>
    </location>
</feature>
<comment type="caution">
    <text evidence="7">The sequence shown here is derived from an EMBL/GenBank/DDBJ whole genome shotgun (WGS) entry which is preliminary data.</text>
</comment>
<proteinExistence type="predicted"/>
<feature type="transmembrane region" description="Helical" evidence="5">
    <location>
        <begin position="183"/>
        <end position="203"/>
    </location>
</feature>
<protein>
    <submittedName>
        <fullName evidence="7">Rhombosortase</fullName>
        <ecNumber evidence="7">3.4.21.-</ecNumber>
    </submittedName>
</protein>
<dbReference type="GO" id="GO:0016020">
    <property type="term" value="C:membrane"/>
    <property type="evidence" value="ECO:0007669"/>
    <property type="project" value="UniProtKB-SubCell"/>
</dbReference>
<dbReference type="EC" id="3.4.21.-" evidence="7"/>
<keyword evidence="7" id="KW-0378">Hydrolase</keyword>
<evidence type="ECO:0000313" key="7">
    <source>
        <dbReference type="EMBL" id="MCT7942997.1"/>
    </source>
</evidence>
<dbReference type="AlphaFoldDB" id="A0A9X2WP72"/>
<dbReference type="InterPro" id="IPR023826">
    <property type="entry name" value="Rhom-like_SP_proteobac"/>
</dbReference>
<keyword evidence="8" id="KW-1185">Reference proteome</keyword>
<keyword evidence="2 5" id="KW-0812">Transmembrane</keyword>
<reference evidence="7" key="1">
    <citation type="journal article" date="2023" name="Int. J. Syst. Evol. Microbiol.">
        <title>&lt;i&gt;Shewanella septentrionalis&lt;/i&gt; sp. nov. and &lt;i&gt;Shewanella holmiensis&lt;/i&gt; sp. nov., isolated from Baltic Sea water and sediments.</title>
        <authorList>
            <person name="Martin-Rodriguez A.J."/>
            <person name="Thorell K."/>
            <person name="Joffre E."/>
            <person name="Jensie-Markopoulos S."/>
            <person name="Moore E.R.B."/>
            <person name="Sjoling A."/>
        </authorList>
    </citation>
    <scope>NUCLEOTIDE SEQUENCE</scope>
    <source>
        <strain evidence="7">SP1S2-7</strain>
    </source>
</reference>
<dbReference type="PANTHER" id="PTHR43731:SF16">
    <property type="entry name" value="RHOMBOSORTASE"/>
    <property type="match status" value="1"/>
</dbReference>
<dbReference type="NCBIfam" id="TIGR03902">
    <property type="entry name" value="rhom_GG_sort"/>
    <property type="match status" value="1"/>
</dbReference>
<feature type="domain" description="Peptidase S54 rhomboid" evidence="6">
    <location>
        <begin position="52"/>
        <end position="195"/>
    </location>
</feature>
<dbReference type="SUPFAM" id="SSF144091">
    <property type="entry name" value="Rhomboid-like"/>
    <property type="match status" value="1"/>
</dbReference>
<sequence>MAKAPLSTVKPNHFTLIISLICLVLFALTLTSPMIIDTNSIFKFEHDAIANGQIWRIVTGNLLHTNAWHLVMNLAGLWVIVFLHELHYKRHTPKLILLFISLCILEGIGLYVFYPELKAYVGLSGVLHGLFTFGAVMDIRKGLRSGYLLLLGVVAKVAYEQYFGASAGITELINARVATESHLVGVFAGLICALFWSTVAYRFKYRK</sequence>
<comment type="subcellular location">
    <subcellularLocation>
        <location evidence="1">Membrane</location>
        <topology evidence="1">Multi-pass membrane protein</topology>
    </subcellularLocation>
</comment>
<dbReference type="InterPro" id="IPR022764">
    <property type="entry name" value="Peptidase_S54_rhomboid_dom"/>
</dbReference>